<feature type="transmembrane region" description="Helical" evidence="9">
    <location>
        <begin position="138"/>
        <end position="155"/>
    </location>
</feature>
<dbReference type="NCBIfam" id="TIGR01726">
    <property type="entry name" value="HEQRo_perm_3TM"/>
    <property type="match status" value="1"/>
</dbReference>
<dbReference type="PANTHER" id="PTHR30614:SF37">
    <property type="entry name" value="AMINO-ACID ABC TRANSPORTER PERMEASE PROTEIN YHDX-RELATED"/>
    <property type="match status" value="1"/>
</dbReference>
<keyword evidence="8 9" id="KW-0472">Membrane</keyword>
<dbReference type="Pfam" id="PF00528">
    <property type="entry name" value="BPD_transp_1"/>
    <property type="match status" value="1"/>
</dbReference>
<evidence type="ECO:0000256" key="3">
    <source>
        <dbReference type="ARBA" id="ARBA00022448"/>
    </source>
</evidence>
<dbReference type="GO" id="GO:0022857">
    <property type="term" value="F:transmembrane transporter activity"/>
    <property type="evidence" value="ECO:0007669"/>
    <property type="project" value="InterPro"/>
</dbReference>
<keyword evidence="7 9" id="KW-1133">Transmembrane helix</keyword>
<evidence type="ECO:0000313" key="12">
    <source>
        <dbReference type="Proteomes" id="UP000319353"/>
    </source>
</evidence>
<dbReference type="GO" id="GO:0006865">
    <property type="term" value="P:amino acid transport"/>
    <property type="evidence" value="ECO:0007669"/>
    <property type="project" value="UniProtKB-KW"/>
</dbReference>
<feature type="transmembrane region" description="Helical" evidence="9">
    <location>
        <begin position="98"/>
        <end position="118"/>
    </location>
</feature>
<protein>
    <submittedName>
        <fullName evidence="11">ABC transporter permease subunit</fullName>
    </submittedName>
</protein>
<reference evidence="11 12" key="1">
    <citation type="journal article" date="2019" name="Nat. Microbiol.">
        <title>Mediterranean grassland soil C-N compound turnover is dependent on rainfall and depth, and is mediated by genomically divergent microorganisms.</title>
        <authorList>
            <person name="Diamond S."/>
            <person name="Andeer P.F."/>
            <person name="Li Z."/>
            <person name="Crits-Christoph A."/>
            <person name="Burstein D."/>
            <person name="Anantharaman K."/>
            <person name="Lane K.R."/>
            <person name="Thomas B.C."/>
            <person name="Pan C."/>
            <person name="Northen T.R."/>
            <person name="Banfield J.F."/>
        </authorList>
    </citation>
    <scope>NUCLEOTIDE SEQUENCE [LARGE SCALE GENOMIC DNA]</scope>
    <source>
        <strain evidence="11">NP_4</strain>
    </source>
</reference>
<dbReference type="InterPro" id="IPR043429">
    <property type="entry name" value="ArtM/GltK/GlnP/TcyL/YhdX-like"/>
</dbReference>
<dbReference type="InterPro" id="IPR000515">
    <property type="entry name" value="MetI-like"/>
</dbReference>
<dbReference type="CDD" id="cd06261">
    <property type="entry name" value="TM_PBP2"/>
    <property type="match status" value="1"/>
</dbReference>
<accession>A0A537L4W4</accession>
<evidence type="ECO:0000259" key="10">
    <source>
        <dbReference type="PROSITE" id="PS50928"/>
    </source>
</evidence>
<dbReference type="PANTHER" id="PTHR30614">
    <property type="entry name" value="MEMBRANE COMPONENT OF AMINO ACID ABC TRANSPORTER"/>
    <property type="match status" value="1"/>
</dbReference>
<keyword evidence="3 9" id="KW-0813">Transport</keyword>
<feature type="transmembrane region" description="Helical" evidence="9">
    <location>
        <begin position="167"/>
        <end position="186"/>
    </location>
</feature>
<dbReference type="InterPro" id="IPR010065">
    <property type="entry name" value="AA_ABC_transptr_permease_3TM"/>
</dbReference>
<dbReference type="GO" id="GO:0043190">
    <property type="term" value="C:ATP-binding cassette (ABC) transporter complex"/>
    <property type="evidence" value="ECO:0007669"/>
    <property type="project" value="InterPro"/>
</dbReference>
<dbReference type="Proteomes" id="UP000319353">
    <property type="component" value="Unassembled WGS sequence"/>
</dbReference>
<sequence length="335" mass="36230">MLTKPPFWRDARTLTILAQIFVVVVVALALLGATTTLRRSFIRHNIRLDWSVFSQPAGFELSALQWTLDLDTLRVKRYEPTDSNAEAIIAGLINTIQVAVIGIALATLVGVVVGAARLSPNWLVARMALGYVEALRNTPLLVQLFFWYFAIFLQLPDGSSSHPPLRLLGGLVTLTNSGLAIGGTLVERFGRMMAEGGYQLTPELAALVIGLAVYTSAFIAEIVRGGILAVSRGQMEAARSLGLTHRQGLRLIILPQVFRIIIPPLGNQFLNLTKNSSLALGIGYAELLTTANTVSSQSFRSLEAFTVVTLAYLVLSLTISGVLNLIRLRLALPGA</sequence>
<feature type="transmembrane region" description="Helical" evidence="9">
    <location>
        <begin position="304"/>
        <end position="326"/>
    </location>
</feature>
<evidence type="ECO:0000256" key="6">
    <source>
        <dbReference type="ARBA" id="ARBA00022970"/>
    </source>
</evidence>
<keyword evidence="4" id="KW-1003">Cell membrane</keyword>
<comment type="similarity">
    <text evidence="2">Belongs to the binding-protein-dependent transport system permease family. HisMQ subfamily.</text>
</comment>
<feature type="domain" description="ABC transmembrane type-1" evidence="10">
    <location>
        <begin position="92"/>
        <end position="323"/>
    </location>
</feature>
<dbReference type="InterPro" id="IPR035906">
    <property type="entry name" value="MetI-like_sf"/>
</dbReference>
<feature type="transmembrane region" description="Helical" evidence="9">
    <location>
        <begin position="206"/>
        <end position="230"/>
    </location>
</feature>
<dbReference type="EMBL" id="VBAL01000065">
    <property type="protein sequence ID" value="TMJ03055.1"/>
    <property type="molecule type" value="Genomic_DNA"/>
</dbReference>
<evidence type="ECO:0000256" key="1">
    <source>
        <dbReference type="ARBA" id="ARBA00004651"/>
    </source>
</evidence>
<dbReference type="SUPFAM" id="SSF161098">
    <property type="entry name" value="MetI-like"/>
    <property type="match status" value="1"/>
</dbReference>
<keyword evidence="5 9" id="KW-0812">Transmembrane</keyword>
<evidence type="ECO:0000256" key="7">
    <source>
        <dbReference type="ARBA" id="ARBA00022989"/>
    </source>
</evidence>
<organism evidence="11 12">
    <name type="scientific">Candidatus Segetimicrobium genomatis</name>
    <dbReference type="NCBI Taxonomy" id="2569760"/>
    <lineage>
        <taxon>Bacteria</taxon>
        <taxon>Bacillati</taxon>
        <taxon>Candidatus Sysuimicrobiota</taxon>
        <taxon>Candidatus Sysuimicrobiia</taxon>
        <taxon>Candidatus Sysuimicrobiales</taxon>
        <taxon>Candidatus Segetimicrobiaceae</taxon>
        <taxon>Candidatus Segetimicrobium</taxon>
    </lineage>
</organism>
<evidence type="ECO:0000256" key="4">
    <source>
        <dbReference type="ARBA" id="ARBA00022475"/>
    </source>
</evidence>
<gene>
    <name evidence="11" type="ORF">E6H01_05850</name>
</gene>
<comment type="subcellular location">
    <subcellularLocation>
        <location evidence="1 9">Cell membrane</location>
        <topology evidence="1 9">Multi-pass membrane protein</topology>
    </subcellularLocation>
</comment>
<evidence type="ECO:0000256" key="5">
    <source>
        <dbReference type="ARBA" id="ARBA00022692"/>
    </source>
</evidence>
<evidence type="ECO:0000256" key="2">
    <source>
        <dbReference type="ARBA" id="ARBA00010072"/>
    </source>
</evidence>
<evidence type="ECO:0000256" key="8">
    <source>
        <dbReference type="ARBA" id="ARBA00023136"/>
    </source>
</evidence>
<proteinExistence type="inferred from homology"/>
<name>A0A537L4W4_9BACT</name>
<evidence type="ECO:0000313" key="11">
    <source>
        <dbReference type="EMBL" id="TMJ03055.1"/>
    </source>
</evidence>
<comment type="caution">
    <text evidence="11">The sequence shown here is derived from an EMBL/GenBank/DDBJ whole genome shotgun (WGS) entry which is preliminary data.</text>
</comment>
<dbReference type="PROSITE" id="PS50928">
    <property type="entry name" value="ABC_TM1"/>
    <property type="match status" value="1"/>
</dbReference>
<feature type="transmembrane region" description="Helical" evidence="9">
    <location>
        <begin position="16"/>
        <end position="37"/>
    </location>
</feature>
<dbReference type="AlphaFoldDB" id="A0A537L4W4"/>
<feature type="transmembrane region" description="Helical" evidence="9">
    <location>
        <begin position="251"/>
        <end position="270"/>
    </location>
</feature>
<dbReference type="Gene3D" id="1.10.3720.10">
    <property type="entry name" value="MetI-like"/>
    <property type="match status" value="1"/>
</dbReference>
<keyword evidence="6" id="KW-0029">Amino-acid transport</keyword>
<evidence type="ECO:0000256" key="9">
    <source>
        <dbReference type="RuleBase" id="RU363032"/>
    </source>
</evidence>